<evidence type="ECO:0000313" key="3">
    <source>
        <dbReference type="EMBL" id="RDB14970.1"/>
    </source>
</evidence>
<proteinExistence type="predicted"/>
<name>A0A369J1H9_HYPMA</name>
<organism evidence="3 4">
    <name type="scientific">Hypsizygus marmoreus</name>
    <name type="common">White beech mushroom</name>
    <name type="synonym">Agaricus marmoreus</name>
    <dbReference type="NCBI Taxonomy" id="39966"/>
    <lineage>
        <taxon>Eukaryota</taxon>
        <taxon>Fungi</taxon>
        <taxon>Dikarya</taxon>
        <taxon>Basidiomycota</taxon>
        <taxon>Agaricomycotina</taxon>
        <taxon>Agaricomycetes</taxon>
        <taxon>Agaricomycetidae</taxon>
        <taxon>Agaricales</taxon>
        <taxon>Tricholomatineae</taxon>
        <taxon>Lyophyllaceae</taxon>
        <taxon>Hypsizygus</taxon>
    </lineage>
</organism>
<protein>
    <submittedName>
        <fullName evidence="3">Uncharacterized protein</fullName>
    </submittedName>
</protein>
<feature type="region of interest" description="Disordered" evidence="1">
    <location>
        <begin position="51"/>
        <end position="113"/>
    </location>
</feature>
<dbReference type="AlphaFoldDB" id="A0A369J1H9"/>
<gene>
    <name evidence="3" type="ORF">Hypma_016177</name>
</gene>
<dbReference type="InParanoid" id="A0A369J1H9"/>
<keyword evidence="2" id="KW-0732">Signal</keyword>
<evidence type="ECO:0000313" key="4">
    <source>
        <dbReference type="Proteomes" id="UP000076154"/>
    </source>
</evidence>
<sequence>MHSLSFTLPLFLAASVLATVFNPFYTSKVSSLNRRSSGVIAVRSPSELRPRTTFNGTRLHRNHPRWFPASISDSLGPRQLPNSTTKRSPSPADGIDIRPTPEPTGDPSPTRTVHVTDQSNFSLLVPNTPGELISDAESDGVSYCSPGAKSSSETCSNALPAGFITAAAVNHSDDGAYVQVTGCIDPSKFPNIDPKDAGGQFDVRFPNGAQCTFGGYGASFIEQIEPSAKRFCLRCCASANDQVNCNSHKDRQGCPAAIPGVYDFPALGVSCS</sequence>
<keyword evidence="4" id="KW-1185">Reference proteome</keyword>
<accession>A0A369J1H9</accession>
<dbReference type="STRING" id="39966.A0A369J1H9"/>
<feature type="signal peptide" evidence="2">
    <location>
        <begin position="1"/>
        <end position="18"/>
    </location>
</feature>
<dbReference type="Proteomes" id="UP000076154">
    <property type="component" value="Unassembled WGS sequence"/>
</dbReference>
<comment type="caution">
    <text evidence="3">The sequence shown here is derived from an EMBL/GenBank/DDBJ whole genome shotgun (WGS) entry which is preliminary data.</text>
</comment>
<evidence type="ECO:0000256" key="2">
    <source>
        <dbReference type="SAM" id="SignalP"/>
    </source>
</evidence>
<reference evidence="3" key="1">
    <citation type="submission" date="2018-04" db="EMBL/GenBank/DDBJ databases">
        <title>Whole genome sequencing of Hypsizygus marmoreus.</title>
        <authorList>
            <person name="Choi I.-G."/>
            <person name="Min B."/>
            <person name="Kim J.-G."/>
            <person name="Kim S."/>
            <person name="Oh Y.-L."/>
            <person name="Kong W.-S."/>
            <person name="Park H."/>
            <person name="Jeong J."/>
            <person name="Song E.-S."/>
        </authorList>
    </citation>
    <scope>NUCLEOTIDE SEQUENCE [LARGE SCALE GENOMIC DNA]</scope>
    <source>
        <strain evidence="3">51987-8</strain>
    </source>
</reference>
<dbReference type="EMBL" id="LUEZ02000095">
    <property type="protein sequence ID" value="RDB14970.1"/>
    <property type="molecule type" value="Genomic_DNA"/>
</dbReference>
<evidence type="ECO:0000256" key="1">
    <source>
        <dbReference type="SAM" id="MobiDB-lite"/>
    </source>
</evidence>
<feature type="chain" id="PRO_5016992396" evidence="2">
    <location>
        <begin position="19"/>
        <end position="272"/>
    </location>
</feature>
<dbReference type="OrthoDB" id="3044029at2759"/>